<keyword evidence="2" id="KW-1185">Reference proteome</keyword>
<feature type="non-terminal residue" evidence="1">
    <location>
        <position position="1"/>
    </location>
</feature>
<dbReference type="PANTHER" id="PTHR28243:SF1">
    <property type="entry name" value="PYRIDOXAMINE 5'-PHOSPHATE OXIDASE ALR4036 FAMILY FMN-BINDING DOMAIN-CONTAINING PROTEIN"/>
    <property type="match status" value="1"/>
</dbReference>
<gene>
    <name evidence="1" type="ORF">INT44_004656</name>
</gene>
<accession>A0A8H7PFU9</accession>
<organism evidence="1 2">
    <name type="scientific">Umbelopsis vinacea</name>
    <dbReference type="NCBI Taxonomy" id="44442"/>
    <lineage>
        <taxon>Eukaryota</taxon>
        <taxon>Fungi</taxon>
        <taxon>Fungi incertae sedis</taxon>
        <taxon>Mucoromycota</taxon>
        <taxon>Mucoromycotina</taxon>
        <taxon>Umbelopsidomycetes</taxon>
        <taxon>Umbelopsidales</taxon>
        <taxon>Umbelopsidaceae</taxon>
        <taxon>Umbelopsis</taxon>
    </lineage>
</organism>
<dbReference type="SUPFAM" id="SSF50475">
    <property type="entry name" value="FMN-binding split barrel"/>
    <property type="match status" value="1"/>
</dbReference>
<dbReference type="EMBL" id="JAEPRA010000021">
    <property type="protein sequence ID" value="KAG2172915.1"/>
    <property type="molecule type" value="Genomic_DNA"/>
</dbReference>
<dbReference type="InterPro" id="IPR012349">
    <property type="entry name" value="Split_barrel_FMN-bd"/>
</dbReference>
<proteinExistence type="predicted"/>
<dbReference type="Proteomes" id="UP000612746">
    <property type="component" value="Unassembled WGS sequence"/>
</dbReference>
<evidence type="ECO:0000313" key="2">
    <source>
        <dbReference type="Proteomes" id="UP000612746"/>
    </source>
</evidence>
<sequence length="313" mass="35660">STVLSNTCIMNGVKRQSSSSDTWLTNPKASAGMAAWFERLKKSYTRNFVYSEEPVFVHMSNIRRSGDVSMHSLPFQDFLEDDCRFLLFLLAMNDNLLMGDIKSDPNVKLCWNMPKTKEHFYLKGKFYIASAPIQVTRFPPPKIVDSDVSAVDYWEAERSKQWKQLDKRTRATFTWPASREAPKSDNIAFSCLSLDALPSEPVKGKPEPLKIVHDIAMDNFCLLIFKISAVEHFDYSMFPAKRTVSKGNFFNESSSMYLIKGKCFCRYTRSKAAIARSWKPTLNHVTSLNSSFSLILTATFPRTFPLCSLSISI</sequence>
<name>A0A8H7PFU9_9FUNG</name>
<dbReference type="Gene3D" id="2.30.110.10">
    <property type="entry name" value="Electron Transport, Fmn-binding Protein, Chain A"/>
    <property type="match status" value="1"/>
</dbReference>
<dbReference type="OrthoDB" id="434253at2759"/>
<evidence type="ECO:0000313" key="1">
    <source>
        <dbReference type="EMBL" id="KAG2172915.1"/>
    </source>
</evidence>
<protein>
    <submittedName>
        <fullName evidence="1">Uncharacterized protein</fullName>
    </submittedName>
</protein>
<comment type="caution">
    <text evidence="1">The sequence shown here is derived from an EMBL/GenBank/DDBJ whole genome shotgun (WGS) entry which is preliminary data.</text>
</comment>
<reference evidence="1" key="1">
    <citation type="submission" date="2020-12" db="EMBL/GenBank/DDBJ databases">
        <title>Metabolic potential, ecology and presence of endohyphal bacteria is reflected in genomic diversity of Mucoromycotina.</title>
        <authorList>
            <person name="Muszewska A."/>
            <person name="Okrasinska A."/>
            <person name="Steczkiewicz K."/>
            <person name="Drgas O."/>
            <person name="Orlowska M."/>
            <person name="Perlinska-Lenart U."/>
            <person name="Aleksandrzak-Piekarczyk T."/>
            <person name="Szatraj K."/>
            <person name="Zielenkiewicz U."/>
            <person name="Pilsyk S."/>
            <person name="Malc E."/>
            <person name="Mieczkowski P."/>
            <person name="Kruszewska J.S."/>
            <person name="Biernat P."/>
            <person name="Pawlowska J."/>
        </authorList>
    </citation>
    <scope>NUCLEOTIDE SEQUENCE</scope>
    <source>
        <strain evidence="1">WA0000051536</strain>
    </source>
</reference>
<dbReference type="AlphaFoldDB" id="A0A8H7PFU9"/>
<dbReference type="PANTHER" id="PTHR28243">
    <property type="entry name" value="AGL049CP"/>
    <property type="match status" value="1"/>
</dbReference>